<reference evidence="3" key="1">
    <citation type="journal article" date="2015" name="PLoS Genet.">
        <title>The dynamic genome and transcriptome of the human fungal pathogen Blastomyces and close relative Emmonsia.</title>
        <authorList>
            <person name="Munoz J.F."/>
            <person name="Gauthier G.M."/>
            <person name="Desjardins C.A."/>
            <person name="Gallo J.E."/>
            <person name="Holder J."/>
            <person name="Sullivan T.D."/>
            <person name="Marty A.J."/>
            <person name="Carmen J.C."/>
            <person name="Chen Z."/>
            <person name="Ding L."/>
            <person name="Gujja S."/>
            <person name="Magrini V."/>
            <person name="Misas E."/>
            <person name="Mitreva M."/>
            <person name="Priest M."/>
            <person name="Saif S."/>
            <person name="Whiston E.A."/>
            <person name="Young S."/>
            <person name="Zeng Q."/>
            <person name="Goldman W.E."/>
            <person name="Mardis E.R."/>
            <person name="Taylor J.W."/>
            <person name="McEwen J.G."/>
            <person name="Clay O.K."/>
            <person name="Klein B.S."/>
            <person name="Cuomo C.A."/>
        </authorList>
    </citation>
    <scope>NUCLEOTIDE SEQUENCE [LARGE SCALE GENOMIC DNA]</scope>
    <source>
        <strain evidence="3">SLH14081</strain>
    </source>
</reference>
<feature type="compositionally biased region" description="Basic and acidic residues" evidence="1">
    <location>
        <begin position="1"/>
        <end position="37"/>
    </location>
</feature>
<dbReference type="GeneID" id="8503313"/>
<proteinExistence type="predicted"/>
<gene>
    <name evidence="2" type="ORF">BDBG_06473</name>
</gene>
<accession>A0A179UU16</accession>
<keyword evidence="3" id="KW-1185">Reference proteome</keyword>
<sequence length="221" mass="24390">MDEQHDTEPLSDDRELSRFGGDTEHGCGSETGDERSSETTPIQDLEELSRAQPRPGSCPTGPTGPESSEHAEGLDCPGSDKENVEPSPSPPQSISTIPDNVSQDRPLRDIDATVSGSFRHPLEADTGCPHILLHREARDGSLELLLWAPIWRSEDDIAKVYPDQLKRYKERFGIRFAIRASQVGKRAPSPFPEPRRSFPSEKAAAELSLGIMPKSRAQMYC</sequence>
<dbReference type="Proteomes" id="UP000002038">
    <property type="component" value="Unassembled WGS sequence"/>
</dbReference>
<protein>
    <submittedName>
        <fullName evidence="2">Uncharacterized protein</fullName>
    </submittedName>
</protein>
<dbReference type="RefSeq" id="XP_031579446.1">
    <property type="nucleotide sequence ID" value="XM_031722621.1"/>
</dbReference>
<evidence type="ECO:0000313" key="2">
    <source>
        <dbReference type="EMBL" id="OAT10658.1"/>
    </source>
</evidence>
<organism evidence="2 3">
    <name type="scientific">Blastomyces gilchristii (strain SLH14081)</name>
    <name type="common">Blastomyces dermatitidis</name>
    <dbReference type="NCBI Taxonomy" id="559298"/>
    <lineage>
        <taxon>Eukaryota</taxon>
        <taxon>Fungi</taxon>
        <taxon>Dikarya</taxon>
        <taxon>Ascomycota</taxon>
        <taxon>Pezizomycotina</taxon>
        <taxon>Eurotiomycetes</taxon>
        <taxon>Eurotiomycetidae</taxon>
        <taxon>Onygenales</taxon>
        <taxon>Ajellomycetaceae</taxon>
        <taxon>Blastomyces</taxon>
    </lineage>
</organism>
<dbReference type="KEGG" id="bgh:BDBG_06473"/>
<dbReference type="VEuPathDB" id="FungiDB:BDBG_06473"/>
<dbReference type="AlphaFoldDB" id="A0A179UU16"/>
<dbReference type="EMBL" id="GG657461">
    <property type="protein sequence ID" value="OAT10658.1"/>
    <property type="molecule type" value="Genomic_DNA"/>
</dbReference>
<evidence type="ECO:0000256" key="1">
    <source>
        <dbReference type="SAM" id="MobiDB-lite"/>
    </source>
</evidence>
<feature type="compositionally biased region" description="Basic and acidic residues" evidence="1">
    <location>
        <begin position="67"/>
        <end position="84"/>
    </location>
</feature>
<feature type="region of interest" description="Disordered" evidence="1">
    <location>
        <begin position="1"/>
        <end position="106"/>
    </location>
</feature>
<dbReference type="OrthoDB" id="4186102at2759"/>
<evidence type="ECO:0000313" key="3">
    <source>
        <dbReference type="Proteomes" id="UP000002038"/>
    </source>
</evidence>
<name>A0A179UU16_BLAGS</name>